<comment type="catalytic activity">
    <reaction evidence="21">
        <text>Zn(2+)(in) + 2 H(+)(out) = Zn(2+)(out) + 2 H(+)(in)</text>
        <dbReference type="Rhea" id="RHEA:72627"/>
        <dbReference type="ChEBI" id="CHEBI:15378"/>
        <dbReference type="ChEBI" id="CHEBI:29105"/>
    </reaction>
</comment>
<keyword evidence="7 22" id="KW-0812">Transmembrane</keyword>
<dbReference type="InterPro" id="IPR002524">
    <property type="entry name" value="Cation_efflux"/>
</dbReference>
<feature type="domain" description="Cation efflux protein transmembrane" evidence="23">
    <location>
        <begin position="221"/>
        <end position="429"/>
    </location>
</feature>
<dbReference type="GO" id="GO:0006829">
    <property type="term" value="P:zinc ion transport"/>
    <property type="evidence" value="ECO:0007669"/>
    <property type="project" value="UniProtKB-KW"/>
</dbReference>
<feature type="transmembrane region" description="Helical" evidence="22">
    <location>
        <begin position="288"/>
        <end position="310"/>
    </location>
</feature>
<feature type="transmembrane region" description="Helical" evidence="22">
    <location>
        <begin position="404"/>
        <end position="423"/>
    </location>
</feature>
<evidence type="ECO:0000256" key="9">
    <source>
        <dbReference type="ARBA" id="ARBA00022833"/>
    </source>
</evidence>
<dbReference type="InterPro" id="IPR058533">
    <property type="entry name" value="Cation_efflux_TM"/>
</dbReference>
<evidence type="ECO:0000256" key="17">
    <source>
        <dbReference type="ARBA" id="ARBA00023242"/>
    </source>
</evidence>
<dbReference type="Proteomes" id="UP001187531">
    <property type="component" value="Unassembled WGS sequence"/>
</dbReference>
<sequence>MRKIIKFSFKARNQSWVAGAQSNFRVYCSSSSKESTGTNIYSVKPFELGNLSWSRWSCFQKKLWRNFGKSTVCLDSPDTKGTLGSNRSTTVKVMPKKKEGVSLSESPTERKFISPIRAMSDYLLKPSDLDNLRRTRRRSPYENEPPITVYWRKDVETKALEVWGSRAALERELKKRDRELDAYRQYIFSVKKTLRQMRKEESRESSKPRSGLPEDSGRVVVTAIVINSLNFVFKLGAWLYSGSHSMFSECLHSLADTVNQLILAFGIYKSSQSANIAHPYGYSNMRYVTSLISGVGIFCVGAGLSVYHGITGLYNPEPIESLNLALMILCGSFVSEGGTLLVAYNSVKKGAAKSGMTLLNYIRRGSDPTVNVVLLEDLAAVLGVSIAAGCMALSTYLNSPIPDALGSVLIGGLLGGVASFIIYTNTAALVGRSIVQTAIDDMNQSIESDVMVRAVHDVKGIDMGSGLVRYKAEVDFDGRELTRSYLEKQDLELLLEEVHRLKTIDEFEFFMLKHGENIVDTLGAEIDRIEKELKRRHPEIRHCDLELL</sequence>
<dbReference type="GO" id="GO:0005634">
    <property type="term" value="C:nucleus"/>
    <property type="evidence" value="ECO:0007669"/>
    <property type="project" value="UniProtKB-SubCell"/>
</dbReference>
<keyword evidence="9" id="KW-0862">Zinc</keyword>
<evidence type="ECO:0000256" key="8">
    <source>
        <dbReference type="ARBA" id="ARBA00022824"/>
    </source>
</evidence>
<name>A0AA88HMY7_ARTSF</name>
<keyword evidence="25" id="KW-1185">Reference proteome</keyword>
<dbReference type="InterPro" id="IPR037129">
    <property type="entry name" value="XPA_sf"/>
</dbReference>
<dbReference type="GO" id="GO:0031966">
    <property type="term" value="C:mitochondrial membrane"/>
    <property type="evidence" value="ECO:0007669"/>
    <property type="project" value="UniProtKB-SubCell"/>
</dbReference>
<evidence type="ECO:0000256" key="10">
    <source>
        <dbReference type="ARBA" id="ARBA00022906"/>
    </source>
</evidence>
<protein>
    <recommendedName>
        <fullName evidence="19">Proton-coupled zinc antiporter SLC30A9, mitochondrial</fullName>
    </recommendedName>
    <alternativeName>
        <fullName evidence="18">Solute carrier family 30 member 9</fullName>
    </alternativeName>
    <alternativeName>
        <fullName evidence="20">Zinc transporter 9</fullName>
    </alternativeName>
</protein>
<dbReference type="SUPFAM" id="SSF161111">
    <property type="entry name" value="Cation efflux protein transmembrane domain-like"/>
    <property type="match status" value="1"/>
</dbReference>
<keyword evidence="12" id="KW-0805">Transcription regulation</keyword>
<dbReference type="NCBIfam" id="TIGR01297">
    <property type="entry name" value="CDF"/>
    <property type="match status" value="1"/>
</dbReference>
<evidence type="ECO:0000256" key="2">
    <source>
        <dbReference type="ARBA" id="ARBA00004225"/>
    </source>
</evidence>
<evidence type="ECO:0000259" key="23">
    <source>
        <dbReference type="Pfam" id="PF01545"/>
    </source>
</evidence>
<evidence type="ECO:0000256" key="4">
    <source>
        <dbReference type="ARBA" id="ARBA00008873"/>
    </source>
</evidence>
<feature type="transmembrane region" description="Helical" evidence="22">
    <location>
        <begin position="322"/>
        <end position="344"/>
    </location>
</feature>
<evidence type="ECO:0000256" key="20">
    <source>
        <dbReference type="ARBA" id="ARBA00034922"/>
    </source>
</evidence>
<dbReference type="GO" id="GO:0006882">
    <property type="term" value="P:intracellular zinc ion homeostasis"/>
    <property type="evidence" value="ECO:0007669"/>
    <property type="project" value="TreeGrafter"/>
</dbReference>
<evidence type="ECO:0000256" key="5">
    <source>
        <dbReference type="ARBA" id="ARBA00022448"/>
    </source>
</evidence>
<organism evidence="24 25">
    <name type="scientific">Artemia franciscana</name>
    <name type="common">Brine shrimp</name>
    <name type="synonym">Artemia sanfranciscana</name>
    <dbReference type="NCBI Taxonomy" id="6661"/>
    <lineage>
        <taxon>Eukaryota</taxon>
        <taxon>Metazoa</taxon>
        <taxon>Ecdysozoa</taxon>
        <taxon>Arthropoda</taxon>
        <taxon>Crustacea</taxon>
        <taxon>Branchiopoda</taxon>
        <taxon>Anostraca</taxon>
        <taxon>Artemiidae</taxon>
        <taxon>Artemia</taxon>
    </lineage>
</organism>
<evidence type="ECO:0000256" key="1">
    <source>
        <dbReference type="ARBA" id="ARBA00004123"/>
    </source>
</evidence>
<evidence type="ECO:0000256" key="12">
    <source>
        <dbReference type="ARBA" id="ARBA00023015"/>
    </source>
</evidence>
<keyword evidence="13" id="KW-0406">Ion transport</keyword>
<evidence type="ECO:0000256" key="3">
    <source>
        <dbReference type="ARBA" id="ARBA00004240"/>
    </source>
</evidence>
<evidence type="ECO:0000256" key="15">
    <source>
        <dbReference type="ARBA" id="ARBA00023136"/>
    </source>
</evidence>
<evidence type="ECO:0000256" key="18">
    <source>
        <dbReference type="ARBA" id="ARBA00033405"/>
    </source>
</evidence>
<evidence type="ECO:0000313" key="24">
    <source>
        <dbReference type="EMBL" id="KAK2713254.1"/>
    </source>
</evidence>
<comment type="similarity">
    <text evidence="4">Belongs to the cation diffusion facilitator (CDF) transporter (TC 2.A.4) family. SLC30A subfamily.</text>
</comment>
<evidence type="ECO:0000313" key="25">
    <source>
        <dbReference type="Proteomes" id="UP001187531"/>
    </source>
</evidence>
<comment type="caution">
    <text evidence="24">The sequence shown here is derived from an EMBL/GenBank/DDBJ whole genome shotgun (WGS) entry which is preliminary data.</text>
</comment>
<keyword evidence="8" id="KW-0256">Endoplasmic reticulum</keyword>
<dbReference type="EMBL" id="JAVRJZ010000014">
    <property type="protein sequence ID" value="KAK2713255.1"/>
    <property type="molecule type" value="Genomic_DNA"/>
</dbReference>
<dbReference type="GO" id="GO:0015297">
    <property type="term" value="F:antiporter activity"/>
    <property type="evidence" value="ECO:0007669"/>
    <property type="project" value="UniProtKB-KW"/>
</dbReference>
<keyword evidence="10" id="KW-0864">Zinc transport</keyword>
<evidence type="ECO:0000256" key="13">
    <source>
        <dbReference type="ARBA" id="ARBA00023065"/>
    </source>
</evidence>
<evidence type="ECO:0000256" key="11">
    <source>
        <dbReference type="ARBA" id="ARBA00022989"/>
    </source>
</evidence>
<dbReference type="GO" id="GO:0008324">
    <property type="term" value="F:monoatomic cation transmembrane transporter activity"/>
    <property type="evidence" value="ECO:0007669"/>
    <property type="project" value="InterPro"/>
</dbReference>
<dbReference type="PANTHER" id="PTHR13414:SF9">
    <property type="entry name" value="PROTON-COUPLED ZINC ANTIPORTER SLC30A9, MITOCHONDRIAL"/>
    <property type="match status" value="1"/>
</dbReference>
<dbReference type="SUPFAM" id="SSF46955">
    <property type="entry name" value="Putative DNA-binding domain"/>
    <property type="match status" value="1"/>
</dbReference>
<keyword evidence="17" id="KW-0539">Nucleus</keyword>
<feature type="transmembrane region" description="Helical" evidence="22">
    <location>
        <begin position="372"/>
        <end position="398"/>
    </location>
</feature>
<comment type="subcellular location">
    <subcellularLocation>
        <location evidence="3">Endoplasmic reticulum</location>
    </subcellularLocation>
    <subcellularLocation>
        <location evidence="2">Mitochondrion membrane</location>
        <topology evidence="2">Multi-pass membrane protein</topology>
    </subcellularLocation>
    <subcellularLocation>
        <location evidence="1">Nucleus</location>
    </subcellularLocation>
</comment>
<evidence type="ECO:0000256" key="22">
    <source>
        <dbReference type="SAM" id="Phobius"/>
    </source>
</evidence>
<evidence type="ECO:0000256" key="21">
    <source>
        <dbReference type="ARBA" id="ARBA00048349"/>
    </source>
</evidence>
<dbReference type="CDD" id="cd21078">
    <property type="entry name" value="NTD_ZNT9"/>
    <property type="match status" value="1"/>
</dbReference>
<dbReference type="EMBL" id="JAVRJZ010000014">
    <property type="protein sequence ID" value="KAK2713252.1"/>
    <property type="molecule type" value="Genomic_DNA"/>
</dbReference>
<proteinExistence type="inferred from homology"/>
<dbReference type="InterPro" id="IPR009061">
    <property type="entry name" value="DNA-bd_dom_put_sf"/>
</dbReference>
<dbReference type="Gene3D" id="1.20.1510.10">
    <property type="entry name" value="Cation efflux protein transmembrane domain"/>
    <property type="match status" value="1"/>
</dbReference>
<keyword evidence="14" id="KW-0496">Mitochondrion</keyword>
<keyword evidence="16" id="KW-0804">Transcription</keyword>
<dbReference type="InterPro" id="IPR027469">
    <property type="entry name" value="Cation_efflux_TMD_sf"/>
</dbReference>
<dbReference type="Pfam" id="PF01545">
    <property type="entry name" value="Cation_efflux"/>
    <property type="match status" value="1"/>
</dbReference>
<keyword evidence="5" id="KW-0813">Transport</keyword>
<keyword evidence="6" id="KW-0050">Antiport</keyword>
<accession>A0AA88HMY7</accession>
<dbReference type="EMBL" id="JAVRJZ010000014">
    <property type="protein sequence ID" value="KAK2713254.1"/>
    <property type="molecule type" value="Genomic_DNA"/>
</dbReference>
<gene>
    <name evidence="24" type="ORF">QYM36_009206</name>
</gene>
<dbReference type="InterPro" id="IPR040177">
    <property type="entry name" value="SLC30A9"/>
</dbReference>
<evidence type="ECO:0000256" key="6">
    <source>
        <dbReference type="ARBA" id="ARBA00022449"/>
    </source>
</evidence>
<evidence type="ECO:0000256" key="14">
    <source>
        <dbReference type="ARBA" id="ARBA00023128"/>
    </source>
</evidence>
<dbReference type="PANTHER" id="PTHR13414">
    <property type="entry name" value="HUEL-CATION TRANSPORTER"/>
    <property type="match status" value="1"/>
</dbReference>
<dbReference type="AlphaFoldDB" id="A0AA88HMY7"/>
<reference evidence="24" key="1">
    <citation type="submission" date="2023-07" db="EMBL/GenBank/DDBJ databases">
        <title>Chromosome-level genome assembly of Artemia franciscana.</title>
        <authorList>
            <person name="Jo E."/>
        </authorList>
    </citation>
    <scope>NUCLEOTIDE SEQUENCE</scope>
    <source>
        <tissue evidence="24">Whole body</tissue>
    </source>
</reference>
<evidence type="ECO:0000256" key="16">
    <source>
        <dbReference type="ARBA" id="ARBA00023163"/>
    </source>
</evidence>
<dbReference type="GO" id="GO:0005783">
    <property type="term" value="C:endoplasmic reticulum"/>
    <property type="evidence" value="ECO:0007669"/>
    <property type="project" value="UniProtKB-SubCell"/>
</dbReference>
<keyword evidence="15 22" id="KW-0472">Membrane</keyword>
<evidence type="ECO:0000256" key="7">
    <source>
        <dbReference type="ARBA" id="ARBA00022692"/>
    </source>
</evidence>
<evidence type="ECO:0000256" key="19">
    <source>
        <dbReference type="ARBA" id="ARBA00034845"/>
    </source>
</evidence>
<dbReference type="Gene3D" id="3.90.530.10">
    <property type="entry name" value="XPA C-terminal domain"/>
    <property type="match status" value="1"/>
</dbReference>
<keyword evidence="11 22" id="KW-1133">Transmembrane helix</keyword>